<feature type="signal peptide" evidence="1">
    <location>
        <begin position="1"/>
        <end position="20"/>
    </location>
</feature>
<dbReference type="AlphaFoldDB" id="B1P1V2"/>
<proteinExistence type="evidence at transcript level"/>
<accession>B1P1V2</accession>
<dbReference type="EMBL" id="EU251048">
    <property type="protein sequence ID" value="ACB05770.1"/>
    <property type="molecule type" value="mRNA"/>
</dbReference>
<keyword evidence="1" id="KW-0732">Signal</keyword>
<protein>
    <submittedName>
        <fullName evidence="2">Uncharacterized protein</fullName>
    </submittedName>
</protein>
<name>B1P1V2_ARTSF</name>
<feature type="non-terminal residue" evidence="2">
    <location>
        <position position="1"/>
    </location>
</feature>
<feature type="chain" id="PRO_5002769361" evidence="1">
    <location>
        <begin position="21"/>
        <end position="209"/>
    </location>
</feature>
<evidence type="ECO:0000313" key="2">
    <source>
        <dbReference type="EMBL" id="ACB05770.1"/>
    </source>
</evidence>
<reference evidence="2" key="1">
    <citation type="submission" date="2007-10" db="EMBL/GenBank/DDBJ databases">
        <title>Isolation of mRNA for a hypothetical protein from Artemia franciscana.</title>
        <authorList>
            <person name="Lee M."/>
            <person name="Brick J."/>
            <person name="Vershon A.K."/>
            <person name="Nemeroff M.E."/>
        </authorList>
    </citation>
    <scope>NUCLEOTIDE SEQUENCE</scope>
</reference>
<evidence type="ECO:0000256" key="1">
    <source>
        <dbReference type="SAM" id="SignalP"/>
    </source>
</evidence>
<sequence>NMYQQILALVLLVCLHLSTSLPTDIDGSIEQNPEQRFLFATKTVTNLVITTTTTSSLLRTWCYSIVNGIIPLTSEGLYSTGARKKRYAASIQDFVADSTFTAGPAGNCPARKRRWSFENPFEDEPNVKLDPSSILLEDVKDGVSADAHKSGKDEEEKLLSDSGKEGRFGLSLIHTVTQTLTAVSKHITGTVVERVLLTCTPQHLGISPC</sequence>
<organism evidence="2">
    <name type="scientific">Artemia franciscana</name>
    <name type="common">Brine shrimp</name>
    <name type="synonym">Artemia sanfranciscana</name>
    <dbReference type="NCBI Taxonomy" id="6661"/>
    <lineage>
        <taxon>Eukaryota</taxon>
        <taxon>Metazoa</taxon>
        <taxon>Ecdysozoa</taxon>
        <taxon>Arthropoda</taxon>
        <taxon>Crustacea</taxon>
        <taxon>Branchiopoda</taxon>
        <taxon>Anostraca</taxon>
        <taxon>Artemiidae</taxon>
        <taxon>Artemia</taxon>
    </lineage>
</organism>